<feature type="compositionally biased region" description="Polar residues" evidence="2">
    <location>
        <begin position="188"/>
        <end position="221"/>
    </location>
</feature>
<feature type="region of interest" description="Disordered" evidence="2">
    <location>
        <begin position="171"/>
        <end position="277"/>
    </location>
</feature>
<evidence type="ECO:0000256" key="1">
    <source>
        <dbReference type="PROSITE-ProRule" id="PRU00175"/>
    </source>
</evidence>
<organism evidence="4 5">
    <name type="scientific">Rhizophagus clarus</name>
    <dbReference type="NCBI Taxonomy" id="94130"/>
    <lineage>
        <taxon>Eukaryota</taxon>
        <taxon>Fungi</taxon>
        <taxon>Fungi incertae sedis</taxon>
        <taxon>Mucoromycota</taxon>
        <taxon>Glomeromycotina</taxon>
        <taxon>Glomeromycetes</taxon>
        <taxon>Glomerales</taxon>
        <taxon>Glomeraceae</taxon>
        <taxon>Rhizophagus</taxon>
    </lineage>
</organism>
<reference evidence="4 5" key="1">
    <citation type="submission" date="2017-11" db="EMBL/GenBank/DDBJ databases">
        <title>The genome of Rhizophagus clarus HR1 reveals common genetic basis of auxotrophy among arbuscular mycorrhizal fungi.</title>
        <authorList>
            <person name="Kobayashi Y."/>
        </authorList>
    </citation>
    <scope>NUCLEOTIDE SEQUENCE [LARGE SCALE GENOMIC DNA]</scope>
    <source>
        <strain evidence="4 5">HR1</strain>
    </source>
</reference>
<dbReference type="PROSITE" id="PS50089">
    <property type="entry name" value="ZF_RING_2"/>
    <property type="match status" value="1"/>
</dbReference>
<keyword evidence="1" id="KW-0863">Zinc-finger</keyword>
<dbReference type="Gene3D" id="3.30.40.10">
    <property type="entry name" value="Zinc/RING finger domain, C3HC4 (zinc finger)"/>
    <property type="match status" value="1"/>
</dbReference>
<keyword evidence="1" id="KW-0479">Metal-binding</keyword>
<name>A0A2Z6QYA2_9GLOM</name>
<evidence type="ECO:0000259" key="3">
    <source>
        <dbReference type="PROSITE" id="PS50089"/>
    </source>
</evidence>
<dbReference type="InterPro" id="IPR013083">
    <property type="entry name" value="Znf_RING/FYVE/PHD"/>
</dbReference>
<comment type="caution">
    <text evidence="4">The sequence shown here is derived from an EMBL/GenBank/DDBJ whole genome shotgun (WGS) entry which is preliminary data.</text>
</comment>
<dbReference type="AlphaFoldDB" id="A0A2Z6QYA2"/>
<proteinExistence type="predicted"/>
<evidence type="ECO:0000256" key="2">
    <source>
        <dbReference type="SAM" id="MobiDB-lite"/>
    </source>
</evidence>
<keyword evidence="5" id="KW-1185">Reference proteome</keyword>
<accession>A0A2Z6QYA2</accession>
<dbReference type="Proteomes" id="UP000247702">
    <property type="component" value="Unassembled WGS sequence"/>
</dbReference>
<protein>
    <recommendedName>
        <fullName evidence="3">RING-type domain-containing protein</fullName>
    </recommendedName>
</protein>
<dbReference type="SUPFAM" id="SSF57850">
    <property type="entry name" value="RING/U-box"/>
    <property type="match status" value="1"/>
</dbReference>
<feature type="region of interest" description="Disordered" evidence="2">
    <location>
        <begin position="1"/>
        <end position="27"/>
    </location>
</feature>
<evidence type="ECO:0000313" key="5">
    <source>
        <dbReference type="Proteomes" id="UP000247702"/>
    </source>
</evidence>
<gene>
    <name evidence="4" type="ORF">RclHR1_12130005</name>
</gene>
<dbReference type="InterPro" id="IPR001841">
    <property type="entry name" value="Znf_RING"/>
</dbReference>
<feature type="domain" description="RING-type" evidence="3">
    <location>
        <begin position="57"/>
        <end position="105"/>
    </location>
</feature>
<dbReference type="SMART" id="SM00184">
    <property type="entry name" value="RING"/>
    <property type="match status" value="1"/>
</dbReference>
<keyword evidence="1" id="KW-0862">Zinc</keyword>
<dbReference type="CDD" id="cd16448">
    <property type="entry name" value="RING-H2"/>
    <property type="match status" value="1"/>
</dbReference>
<dbReference type="EMBL" id="BEXD01000240">
    <property type="protein sequence ID" value="GBB85648.1"/>
    <property type="molecule type" value="Genomic_DNA"/>
</dbReference>
<evidence type="ECO:0000313" key="4">
    <source>
        <dbReference type="EMBL" id="GBB85648.1"/>
    </source>
</evidence>
<dbReference type="GO" id="GO:0008270">
    <property type="term" value="F:zinc ion binding"/>
    <property type="evidence" value="ECO:0007669"/>
    <property type="project" value="UniProtKB-KW"/>
</dbReference>
<sequence>MTSEPSSTTIASEPSTSTSEIQTDTSEPSQLEVLALNYLRNQEISTIPTRIPKLNPCSICQRVILKFRFQSFVVMDCEHLFHRLCIEKYIMQAETEPPLTCPSCNVIIELTREEAVLASGKYHLQKKQTDTGQDDEELMASLGLVEGGSRAGQGSQSKQVTMQDQATSPIMIEDDDDNQSNSVDNRTPENQANSNDEIRATNTQDNLENRSNANSGDDTNVQESESQSRRNSSRRRTSPRITREQEKFQALLQELSTPAKGERAENVDEEEDADGSVSQSLARLYQKQLVLDYALQRQIKMKFCVGINMLMDSKIGSGILELKIHQLPIQQLGVEHTVKSLNIFRELQKQICVRKPRRQGMYTRCLNKIHERPTLSISASSSFGLTGNEKTSDRAIDAFKAYNRNLCHQAEKKKNNFKAMIFNMMNSAIEEACTDCLVKHLLANK</sequence>